<sequence>MARTDERGWYAVGGRLIAPHGGGHRQAARRGANESNKNRRSSDRITRMMTISPGMSATRSRLAGDSCPFVSTASKSTPVVAREQSNRSVARHAPRSGSLVSGQLAADDLLLNALASR</sequence>
<name>A0A914W2W0_9BILA</name>
<dbReference type="Proteomes" id="UP000887566">
    <property type="component" value="Unplaced"/>
</dbReference>
<organism evidence="2 3">
    <name type="scientific">Plectus sambesii</name>
    <dbReference type="NCBI Taxonomy" id="2011161"/>
    <lineage>
        <taxon>Eukaryota</taxon>
        <taxon>Metazoa</taxon>
        <taxon>Ecdysozoa</taxon>
        <taxon>Nematoda</taxon>
        <taxon>Chromadorea</taxon>
        <taxon>Plectida</taxon>
        <taxon>Plectina</taxon>
        <taxon>Plectoidea</taxon>
        <taxon>Plectidae</taxon>
        <taxon>Plectus</taxon>
    </lineage>
</organism>
<proteinExistence type="predicted"/>
<evidence type="ECO:0000313" key="2">
    <source>
        <dbReference type="Proteomes" id="UP000887566"/>
    </source>
</evidence>
<accession>A0A914W2W0</accession>
<evidence type="ECO:0000313" key="3">
    <source>
        <dbReference type="WBParaSite" id="PSAMB.scaffold3046size19908.g20087.t1"/>
    </source>
</evidence>
<keyword evidence="2" id="KW-1185">Reference proteome</keyword>
<protein>
    <submittedName>
        <fullName evidence="3">Uncharacterized protein</fullName>
    </submittedName>
</protein>
<reference evidence="3" key="1">
    <citation type="submission" date="2022-11" db="UniProtKB">
        <authorList>
            <consortium name="WormBaseParasite"/>
        </authorList>
    </citation>
    <scope>IDENTIFICATION</scope>
</reference>
<dbReference type="WBParaSite" id="PSAMB.scaffold3046size19908.g20087.t1">
    <property type="protein sequence ID" value="PSAMB.scaffold3046size19908.g20087.t1"/>
    <property type="gene ID" value="PSAMB.scaffold3046size19908.g20087"/>
</dbReference>
<dbReference type="AlphaFoldDB" id="A0A914W2W0"/>
<feature type="region of interest" description="Disordered" evidence="1">
    <location>
        <begin position="78"/>
        <end position="97"/>
    </location>
</feature>
<evidence type="ECO:0000256" key="1">
    <source>
        <dbReference type="SAM" id="MobiDB-lite"/>
    </source>
</evidence>
<feature type="region of interest" description="Disordered" evidence="1">
    <location>
        <begin position="14"/>
        <end position="44"/>
    </location>
</feature>